<gene>
    <name evidence="1" type="ORF">SORBI_3007G077832</name>
</gene>
<organism evidence="1 2">
    <name type="scientific">Sorghum bicolor</name>
    <name type="common">Sorghum</name>
    <name type="synonym">Sorghum vulgare</name>
    <dbReference type="NCBI Taxonomy" id="4558"/>
    <lineage>
        <taxon>Eukaryota</taxon>
        <taxon>Viridiplantae</taxon>
        <taxon>Streptophyta</taxon>
        <taxon>Embryophyta</taxon>
        <taxon>Tracheophyta</taxon>
        <taxon>Spermatophyta</taxon>
        <taxon>Magnoliopsida</taxon>
        <taxon>Liliopsida</taxon>
        <taxon>Poales</taxon>
        <taxon>Poaceae</taxon>
        <taxon>PACMAD clade</taxon>
        <taxon>Panicoideae</taxon>
        <taxon>Andropogonodae</taxon>
        <taxon>Andropogoneae</taxon>
        <taxon>Sorghinae</taxon>
        <taxon>Sorghum</taxon>
    </lineage>
</organism>
<reference evidence="2" key="2">
    <citation type="journal article" date="2018" name="Plant J.">
        <title>The Sorghum bicolor reference genome: improved assembly, gene annotations, a transcriptome atlas, and signatures of genome organization.</title>
        <authorList>
            <person name="McCormick R.F."/>
            <person name="Truong S.K."/>
            <person name="Sreedasyam A."/>
            <person name="Jenkins J."/>
            <person name="Shu S."/>
            <person name="Sims D."/>
            <person name="Kennedy M."/>
            <person name="Amirebrahimi M."/>
            <person name="Weers B.D."/>
            <person name="McKinley B."/>
            <person name="Mattison A."/>
            <person name="Morishige D.T."/>
            <person name="Grimwood J."/>
            <person name="Schmutz J."/>
            <person name="Mullet J.E."/>
        </authorList>
    </citation>
    <scope>NUCLEOTIDE SEQUENCE [LARGE SCALE GENOMIC DNA]</scope>
    <source>
        <strain evidence="2">cv. BTx623</strain>
    </source>
</reference>
<keyword evidence="2" id="KW-1185">Reference proteome</keyword>
<dbReference type="AlphaFoldDB" id="A0A1Z5R9H0"/>
<sequence>MQRLSVIILSTKTMTMQCFNKSMALLFFLGFCSPRSILALPSSVPVVPQPKFNPNFWIISTMQRAESSSNTSIGQGDTTFLPVLHNSGFLYGTYFGFYTMDSHSFILVIALSGPQGPIGVVCQPRQSCKPGRHLDLLTLD</sequence>
<dbReference type="Proteomes" id="UP000000768">
    <property type="component" value="Chromosome 7"/>
</dbReference>
<evidence type="ECO:0000313" key="2">
    <source>
        <dbReference type="Proteomes" id="UP000000768"/>
    </source>
</evidence>
<protein>
    <recommendedName>
        <fullName evidence="3">Dirigent protein</fullName>
    </recommendedName>
</protein>
<dbReference type="InParanoid" id="A0A1Z5R9H0"/>
<evidence type="ECO:0000313" key="1">
    <source>
        <dbReference type="EMBL" id="OQU80091.1"/>
    </source>
</evidence>
<accession>A0A1Z5R9H0</accession>
<dbReference type="Gramene" id="OQU80091">
    <property type="protein sequence ID" value="OQU80091"/>
    <property type="gene ID" value="SORBI_3007G077832"/>
</dbReference>
<proteinExistence type="predicted"/>
<evidence type="ECO:0008006" key="3">
    <source>
        <dbReference type="Google" id="ProtNLM"/>
    </source>
</evidence>
<name>A0A1Z5R9H0_SORBI</name>
<reference evidence="1 2" key="1">
    <citation type="journal article" date="2009" name="Nature">
        <title>The Sorghum bicolor genome and the diversification of grasses.</title>
        <authorList>
            <person name="Paterson A.H."/>
            <person name="Bowers J.E."/>
            <person name="Bruggmann R."/>
            <person name="Dubchak I."/>
            <person name="Grimwood J."/>
            <person name="Gundlach H."/>
            <person name="Haberer G."/>
            <person name="Hellsten U."/>
            <person name="Mitros T."/>
            <person name="Poliakov A."/>
            <person name="Schmutz J."/>
            <person name="Spannagl M."/>
            <person name="Tang H."/>
            <person name="Wang X."/>
            <person name="Wicker T."/>
            <person name="Bharti A.K."/>
            <person name="Chapman J."/>
            <person name="Feltus F.A."/>
            <person name="Gowik U."/>
            <person name="Grigoriev I.V."/>
            <person name="Lyons E."/>
            <person name="Maher C.A."/>
            <person name="Martis M."/>
            <person name="Narechania A."/>
            <person name="Otillar R.P."/>
            <person name="Penning B.W."/>
            <person name="Salamov A.A."/>
            <person name="Wang Y."/>
            <person name="Zhang L."/>
            <person name="Carpita N.C."/>
            <person name="Freeling M."/>
            <person name="Gingle A.R."/>
            <person name="Hash C.T."/>
            <person name="Keller B."/>
            <person name="Klein P."/>
            <person name="Kresovich S."/>
            <person name="McCann M.C."/>
            <person name="Ming R."/>
            <person name="Peterson D.G."/>
            <person name="Mehboob-ur-Rahman"/>
            <person name="Ware D."/>
            <person name="Westhoff P."/>
            <person name="Mayer K.F."/>
            <person name="Messing J."/>
            <person name="Rokhsar D.S."/>
        </authorList>
    </citation>
    <scope>NUCLEOTIDE SEQUENCE [LARGE SCALE GENOMIC DNA]</scope>
    <source>
        <strain evidence="2">cv. BTx623</strain>
    </source>
</reference>
<dbReference type="EMBL" id="CM000766">
    <property type="protein sequence ID" value="OQU80091.1"/>
    <property type="molecule type" value="Genomic_DNA"/>
</dbReference>